<dbReference type="Gene3D" id="1.10.10.10">
    <property type="entry name" value="Winged helix-like DNA-binding domain superfamily/Winged helix DNA-binding domain"/>
    <property type="match status" value="1"/>
</dbReference>
<dbReference type="CDD" id="cd00038">
    <property type="entry name" value="CAP_ED"/>
    <property type="match status" value="1"/>
</dbReference>
<dbReference type="PRINTS" id="PR00034">
    <property type="entry name" value="HTHCRP"/>
</dbReference>
<proteinExistence type="predicted"/>
<dbReference type="SMART" id="SM00419">
    <property type="entry name" value="HTH_CRP"/>
    <property type="match status" value="1"/>
</dbReference>
<dbReference type="HOGENOM" id="CLU_075053_0_1_5"/>
<dbReference type="KEGG" id="rle:pRL90019"/>
<gene>
    <name evidence="6" type="primary">fixK</name>
    <name evidence="6" type="ordered locus">pRL90019</name>
</gene>
<reference evidence="6 7" key="1">
    <citation type="journal article" date="2006" name="Genome Biol.">
        <title>The genome of Rhizobium leguminosarum has recognizable core and accessory components.</title>
        <authorList>
            <person name="Young J.W."/>
            <person name="Crossman L.C."/>
            <person name="Johnston A.W.B."/>
            <person name="Thomson N.R."/>
            <person name="Ghazoui Z.F."/>
            <person name="Hull K.H."/>
            <person name="Wexler M."/>
            <person name="Curson A.R.J."/>
            <person name="Todd J.D."/>
            <person name="Poole P.S."/>
            <person name="Mauchline T.H."/>
            <person name="East A.K."/>
            <person name="Quail M.A."/>
            <person name="Churcher C."/>
            <person name="Arrowsmith C."/>
            <person name="Cherevach A."/>
            <person name="Chillingworth T."/>
            <person name="Clarke K."/>
            <person name="Cronin A."/>
            <person name="Davis P."/>
            <person name="Fraser A."/>
            <person name="Hance Z."/>
            <person name="Hauser H."/>
            <person name="Jagels K."/>
            <person name="Moule S."/>
            <person name="Mungall K."/>
            <person name="Norbertczak H."/>
            <person name="Rabbinowitsch E."/>
            <person name="Sanders M."/>
            <person name="Simmonds M."/>
            <person name="Whitehead S."/>
            <person name="Parkhill J."/>
        </authorList>
    </citation>
    <scope>NUCLEOTIDE SEQUENCE [LARGE SCALE GENOMIC DNA]</scope>
    <source>
        <strain evidence="7">DSM 114642 / LMG 32736 / 3841</strain>
    </source>
</reference>
<keyword evidence="3" id="KW-0804">Transcription</keyword>
<dbReference type="InterPro" id="IPR036390">
    <property type="entry name" value="WH_DNA-bd_sf"/>
</dbReference>
<dbReference type="PROSITE" id="PS50042">
    <property type="entry name" value="CNMP_BINDING_3"/>
    <property type="match status" value="1"/>
</dbReference>
<keyword evidence="2" id="KW-0238">DNA-binding</keyword>
<evidence type="ECO:0000256" key="2">
    <source>
        <dbReference type="ARBA" id="ARBA00023125"/>
    </source>
</evidence>
<accession>Q1M8X9</accession>
<dbReference type="SUPFAM" id="SSF51206">
    <property type="entry name" value="cAMP-binding domain-like"/>
    <property type="match status" value="1"/>
</dbReference>
<dbReference type="PANTHER" id="PTHR24567:SF75">
    <property type="entry name" value="FUMARATE AND NITRATE REDUCTION REGULATORY PROTEIN"/>
    <property type="match status" value="1"/>
</dbReference>
<keyword evidence="1" id="KW-0805">Transcription regulation</keyword>
<name>Q1M8X9_RHIJ3</name>
<dbReference type="InterPro" id="IPR012318">
    <property type="entry name" value="HTH_CRP"/>
</dbReference>
<dbReference type="SUPFAM" id="SSF46785">
    <property type="entry name" value="Winged helix' DNA-binding domain"/>
    <property type="match status" value="1"/>
</dbReference>
<dbReference type="PANTHER" id="PTHR24567">
    <property type="entry name" value="CRP FAMILY TRANSCRIPTIONAL REGULATORY PROTEIN"/>
    <property type="match status" value="1"/>
</dbReference>
<geneLocation type="plasmid" evidence="6 7">
    <name>pRL9</name>
</geneLocation>
<evidence type="ECO:0000256" key="1">
    <source>
        <dbReference type="ARBA" id="ARBA00023015"/>
    </source>
</evidence>
<dbReference type="GO" id="GO:0005829">
    <property type="term" value="C:cytosol"/>
    <property type="evidence" value="ECO:0007669"/>
    <property type="project" value="TreeGrafter"/>
</dbReference>
<evidence type="ECO:0000259" key="5">
    <source>
        <dbReference type="PROSITE" id="PS51063"/>
    </source>
</evidence>
<dbReference type="AlphaFoldDB" id="Q1M8X9"/>
<dbReference type="GO" id="GO:0003677">
    <property type="term" value="F:DNA binding"/>
    <property type="evidence" value="ECO:0007669"/>
    <property type="project" value="UniProtKB-KW"/>
</dbReference>
<sequence length="253" mass="28374">MCRPTMRNTTMLMQKNQVFEHAEMTNETIDAGQSLSALFLISATELVPAGRAICWEGDEAKHLFQLVEGVIRLYRIVGDGRRVITAFQFAGDLIGASLQSDFLFTAEAVTDCKIRRVSRKSFHDEVTRSNALHPSYISLLCHEMTAAHEQMVLLSKKNAEERLCSFIAKLVSRRNPQARQGVLRVPMSRQDIADHLGLTIETVSRTLTKLASRNVVIPEGRHDLRIVNLACLTQLSGDADDFLEESCHRVSLH</sequence>
<evidence type="ECO:0000256" key="3">
    <source>
        <dbReference type="ARBA" id="ARBA00023163"/>
    </source>
</evidence>
<dbReference type="SMART" id="SM00100">
    <property type="entry name" value="cNMP"/>
    <property type="match status" value="1"/>
</dbReference>
<dbReference type="EMBL" id="AM236083">
    <property type="protein sequence ID" value="CAK03729.1"/>
    <property type="molecule type" value="Genomic_DNA"/>
</dbReference>
<evidence type="ECO:0000313" key="7">
    <source>
        <dbReference type="Proteomes" id="UP000006575"/>
    </source>
</evidence>
<dbReference type="InterPro" id="IPR050397">
    <property type="entry name" value="Env_Response_Regulators"/>
</dbReference>
<feature type="domain" description="HTH crp-type" evidence="5">
    <location>
        <begin position="157"/>
        <end position="230"/>
    </location>
</feature>
<evidence type="ECO:0000259" key="4">
    <source>
        <dbReference type="PROSITE" id="PS50042"/>
    </source>
</evidence>
<keyword evidence="7" id="KW-1185">Reference proteome</keyword>
<keyword evidence="6" id="KW-0614">Plasmid</keyword>
<dbReference type="Pfam" id="PF00027">
    <property type="entry name" value="cNMP_binding"/>
    <property type="match status" value="1"/>
</dbReference>
<dbReference type="InterPro" id="IPR036388">
    <property type="entry name" value="WH-like_DNA-bd_sf"/>
</dbReference>
<dbReference type="InterPro" id="IPR018490">
    <property type="entry name" value="cNMP-bd_dom_sf"/>
</dbReference>
<dbReference type="CDD" id="cd00092">
    <property type="entry name" value="HTH_CRP"/>
    <property type="match status" value="1"/>
</dbReference>
<dbReference type="EnsemblBacteria" id="CAK03729">
    <property type="protein sequence ID" value="CAK03729"/>
    <property type="gene ID" value="pRL90019"/>
</dbReference>
<organism evidence="6 7">
    <name type="scientific">Rhizobium johnstonii (strain DSM 114642 / LMG 32736 / 3841)</name>
    <name type="common">Rhizobium leguminosarum bv. viciae</name>
    <dbReference type="NCBI Taxonomy" id="216596"/>
    <lineage>
        <taxon>Bacteria</taxon>
        <taxon>Pseudomonadati</taxon>
        <taxon>Pseudomonadota</taxon>
        <taxon>Alphaproteobacteria</taxon>
        <taxon>Hyphomicrobiales</taxon>
        <taxon>Rhizobiaceae</taxon>
        <taxon>Rhizobium/Agrobacterium group</taxon>
        <taxon>Rhizobium</taxon>
        <taxon>Rhizobium johnstonii</taxon>
    </lineage>
</organism>
<dbReference type="Gene3D" id="2.60.120.10">
    <property type="entry name" value="Jelly Rolls"/>
    <property type="match status" value="1"/>
</dbReference>
<protein>
    <submittedName>
        <fullName evidence="6">FNR/CRP transcriptional regulator FixK</fullName>
    </submittedName>
</protein>
<dbReference type="PROSITE" id="PS51063">
    <property type="entry name" value="HTH_CRP_2"/>
    <property type="match status" value="1"/>
</dbReference>
<evidence type="ECO:0000313" key="6">
    <source>
        <dbReference type="EMBL" id="CAK03729.1"/>
    </source>
</evidence>
<dbReference type="GO" id="GO:0003700">
    <property type="term" value="F:DNA-binding transcription factor activity"/>
    <property type="evidence" value="ECO:0007669"/>
    <property type="project" value="TreeGrafter"/>
</dbReference>
<dbReference type="InterPro" id="IPR000595">
    <property type="entry name" value="cNMP-bd_dom"/>
</dbReference>
<dbReference type="Proteomes" id="UP000006575">
    <property type="component" value="Plasmid pRL9"/>
</dbReference>
<dbReference type="Pfam" id="PF13545">
    <property type="entry name" value="HTH_Crp_2"/>
    <property type="match status" value="1"/>
</dbReference>
<dbReference type="InterPro" id="IPR014710">
    <property type="entry name" value="RmlC-like_jellyroll"/>
</dbReference>
<feature type="domain" description="Cyclic nucleotide-binding" evidence="4">
    <location>
        <begin position="25"/>
        <end position="122"/>
    </location>
</feature>